<reference evidence="1 2" key="1">
    <citation type="submission" date="2018-04" db="EMBL/GenBank/DDBJ databases">
        <title>Genomic Encyclopedia of Archaeal and Bacterial Type Strains, Phase II (KMG-II): from individual species to whole genera.</title>
        <authorList>
            <person name="Goeker M."/>
        </authorList>
    </citation>
    <scope>NUCLEOTIDE SEQUENCE [LARGE SCALE GENOMIC DNA]</scope>
    <source>
        <strain evidence="1 2">DSM 29955</strain>
    </source>
</reference>
<gene>
    <name evidence="1" type="ORF">C8N45_12718</name>
</gene>
<dbReference type="EMBL" id="QBUD01000027">
    <property type="protein sequence ID" value="PUB09648.1"/>
    <property type="molecule type" value="Genomic_DNA"/>
</dbReference>
<organism evidence="1 2">
    <name type="scientific">Yoonia sediminilitoris</name>
    <dbReference type="NCBI Taxonomy" id="1286148"/>
    <lineage>
        <taxon>Bacteria</taxon>
        <taxon>Pseudomonadati</taxon>
        <taxon>Pseudomonadota</taxon>
        <taxon>Alphaproteobacteria</taxon>
        <taxon>Rhodobacterales</taxon>
        <taxon>Paracoccaceae</taxon>
        <taxon>Yoonia</taxon>
    </lineage>
</organism>
<dbReference type="AlphaFoldDB" id="A0A2T6K4V6"/>
<name>A0A2T6K4V6_9RHOB</name>
<keyword evidence="2" id="KW-1185">Reference proteome</keyword>
<sequence length="32" mass="3089">MTKSNLIAGAVAATCLAGTVRQNPLEAGGTAT</sequence>
<evidence type="ECO:0000313" key="1">
    <source>
        <dbReference type="EMBL" id="PUB09648.1"/>
    </source>
</evidence>
<evidence type="ECO:0000313" key="2">
    <source>
        <dbReference type="Proteomes" id="UP000244523"/>
    </source>
</evidence>
<proteinExistence type="predicted"/>
<comment type="caution">
    <text evidence="1">The sequence shown here is derived from an EMBL/GenBank/DDBJ whole genome shotgun (WGS) entry which is preliminary data.</text>
</comment>
<protein>
    <submittedName>
        <fullName evidence="1">Uncharacterized protein</fullName>
    </submittedName>
</protein>
<accession>A0A2T6K4V6</accession>
<dbReference type="Proteomes" id="UP000244523">
    <property type="component" value="Unassembled WGS sequence"/>
</dbReference>